<evidence type="ECO:0000256" key="1">
    <source>
        <dbReference type="ARBA" id="ARBA00004794"/>
    </source>
</evidence>
<feature type="binding site" evidence="10">
    <location>
        <position position="205"/>
    </location>
    <ligand>
        <name>NAD(+)</name>
        <dbReference type="ChEBI" id="CHEBI:57540"/>
    </ligand>
</feature>
<dbReference type="FunFam" id="3.40.50.10730:FF:000001">
    <property type="entry name" value="Urocanate hydratase"/>
    <property type="match status" value="1"/>
</dbReference>
<feature type="binding site" evidence="10">
    <location>
        <begin position="246"/>
        <end position="247"/>
    </location>
    <ligand>
        <name>NAD(+)</name>
        <dbReference type="ChEBI" id="CHEBI:57540"/>
    </ligand>
</feature>
<dbReference type="HAMAP" id="MF_00577">
    <property type="entry name" value="HutU"/>
    <property type="match status" value="1"/>
</dbReference>
<feature type="domain" description="Urocanase Rossmann-like" evidence="11">
    <location>
        <begin position="144"/>
        <end position="360"/>
    </location>
</feature>
<evidence type="ECO:0000259" key="13">
    <source>
        <dbReference type="Pfam" id="PF17392"/>
    </source>
</evidence>
<evidence type="ECO:0000256" key="8">
    <source>
        <dbReference type="ARBA" id="ARBA00047623"/>
    </source>
</evidence>
<feature type="binding site" evidence="10">
    <location>
        <begin position="56"/>
        <end position="57"/>
    </location>
    <ligand>
        <name>NAD(+)</name>
        <dbReference type="ChEBI" id="CHEBI:57540"/>
    </ligand>
</feature>
<dbReference type="GO" id="GO:0005737">
    <property type="term" value="C:cytoplasm"/>
    <property type="evidence" value="ECO:0007669"/>
    <property type="project" value="UniProtKB-SubCell"/>
</dbReference>
<dbReference type="InterPro" id="IPR023636">
    <property type="entry name" value="Urocanase_CS"/>
</dbReference>
<reference evidence="14 15" key="1">
    <citation type="submission" date="2014-09" db="EMBL/GenBank/DDBJ databases">
        <authorList>
            <person name="McGinnis J.M."/>
            <person name="Wolfgang W.J."/>
        </authorList>
    </citation>
    <scope>NUCLEOTIDE SEQUENCE [LARGE SCALE GENOMIC DNA]</scope>
    <source>
        <strain evidence="14 15">HAMBI 3106</strain>
    </source>
</reference>
<dbReference type="InterPro" id="IPR035401">
    <property type="entry name" value="Urocanase_C"/>
</dbReference>
<comment type="pathway">
    <text evidence="1 10">Amino-acid degradation; L-histidine degradation into L-glutamate; N-formimidoyl-L-glutamate from L-histidine: step 2/3.</text>
</comment>
<evidence type="ECO:0000313" key="14">
    <source>
        <dbReference type="EMBL" id="KGJ07474.1"/>
    </source>
</evidence>
<feature type="binding site" evidence="10">
    <location>
        <position position="134"/>
    </location>
    <ligand>
        <name>NAD(+)</name>
        <dbReference type="ChEBI" id="CHEBI:57540"/>
    </ligand>
</feature>
<evidence type="ECO:0000256" key="7">
    <source>
        <dbReference type="ARBA" id="ARBA00031640"/>
    </source>
</evidence>
<comment type="caution">
    <text evidence="10">Lacks conserved residue(s) required for the propagation of feature annotation.</text>
</comment>
<evidence type="ECO:0000259" key="12">
    <source>
        <dbReference type="Pfam" id="PF17391"/>
    </source>
</evidence>
<evidence type="ECO:0000259" key="11">
    <source>
        <dbReference type="Pfam" id="PF01175"/>
    </source>
</evidence>
<dbReference type="OrthoDB" id="9764874at2"/>
<dbReference type="NCBIfam" id="TIGR01228">
    <property type="entry name" value="hutU"/>
    <property type="match status" value="1"/>
</dbReference>
<dbReference type="GO" id="GO:0019556">
    <property type="term" value="P:L-histidine catabolic process to glutamate and formamide"/>
    <property type="evidence" value="ECO:0007669"/>
    <property type="project" value="UniProtKB-UniPathway"/>
</dbReference>
<dbReference type="PIRSF" id="PIRSF001423">
    <property type="entry name" value="Urocanate_hydrat"/>
    <property type="match status" value="1"/>
</dbReference>
<evidence type="ECO:0000256" key="4">
    <source>
        <dbReference type="ARBA" id="ARBA00022808"/>
    </source>
</evidence>
<comment type="function">
    <text evidence="9 10">Catalyzes the conversion of urocanate to 4-imidazolone-5-propionate.</text>
</comment>
<evidence type="ECO:0000256" key="5">
    <source>
        <dbReference type="ARBA" id="ARBA00023027"/>
    </source>
</evidence>
<feature type="binding site" evidence="10">
    <location>
        <position position="334"/>
    </location>
    <ligand>
        <name>NAD(+)</name>
        <dbReference type="ChEBI" id="CHEBI:57540"/>
    </ligand>
</feature>
<feature type="binding site" evidence="10">
    <location>
        <begin position="180"/>
        <end position="182"/>
    </location>
    <ligand>
        <name>NAD(+)</name>
        <dbReference type="ChEBI" id="CHEBI:57540"/>
    </ligand>
</feature>
<dbReference type="SUPFAM" id="SSF111326">
    <property type="entry name" value="Urocanase"/>
    <property type="match status" value="1"/>
</dbReference>
<dbReference type="GO" id="GO:0016153">
    <property type="term" value="F:urocanate hydratase activity"/>
    <property type="evidence" value="ECO:0007669"/>
    <property type="project" value="UniProtKB-UniRule"/>
</dbReference>
<dbReference type="Pfam" id="PF17391">
    <property type="entry name" value="Urocanase_N"/>
    <property type="match status" value="1"/>
</dbReference>
<dbReference type="EC" id="4.2.1.49" evidence="3 10"/>
<dbReference type="InterPro" id="IPR023637">
    <property type="entry name" value="Urocanase-like"/>
</dbReference>
<reference evidence="14 15" key="2">
    <citation type="submission" date="2014-10" db="EMBL/GenBank/DDBJ databases">
        <title>Paracoccus sanguinis sp. nov., isolated from clinical specimens of New York State patients.</title>
        <authorList>
            <person name="Mingle L.A."/>
            <person name="Cole J.A."/>
            <person name="Lapierre P."/>
            <person name="Musser K.A."/>
        </authorList>
    </citation>
    <scope>NUCLEOTIDE SEQUENCE [LARGE SCALE GENOMIC DNA]</scope>
    <source>
        <strain evidence="14 15">HAMBI 3106</strain>
    </source>
</reference>
<keyword evidence="5 10" id="KW-0520">NAD</keyword>
<comment type="similarity">
    <text evidence="2 10">Belongs to the urocanase family.</text>
</comment>
<dbReference type="AlphaFoldDB" id="A0A099FAA5"/>
<dbReference type="Proteomes" id="UP000029917">
    <property type="component" value="Unassembled WGS sequence"/>
</dbReference>
<comment type="caution">
    <text evidence="14">The sequence shown here is derived from an EMBL/GenBank/DDBJ whole genome shotgun (WGS) entry which is preliminary data.</text>
</comment>
<feature type="binding site" evidence="10">
    <location>
        <position position="200"/>
    </location>
    <ligand>
        <name>NAD(+)</name>
        <dbReference type="ChEBI" id="CHEBI:57540"/>
    </ligand>
</feature>
<proteinExistence type="inferred from homology"/>
<comment type="catalytic activity">
    <reaction evidence="8 10">
        <text>4-imidazolone-5-propanoate = trans-urocanate + H2O</text>
        <dbReference type="Rhea" id="RHEA:13101"/>
        <dbReference type="ChEBI" id="CHEBI:15377"/>
        <dbReference type="ChEBI" id="CHEBI:17771"/>
        <dbReference type="ChEBI" id="CHEBI:77893"/>
        <dbReference type="EC" id="4.2.1.49"/>
    </reaction>
</comment>
<dbReference type="NCBIfam" id="NF003820">
    <property type="entry name" value="PRK05414.1"/>
    <property type="match status" value="1"/>
</dbReference>
<dbReference type="STRING" id="690417.IC63_08230"/>
<comment type="subcellular location">
    <subcellularLocation>
        <location evidence="10">Cytoplasm</location>
    </subcellularLocation>
</comment>
<comment type="cofactor">
    <cofactor evidence="10">
        <name>NAD(+)</name>
        <dbReference type="ChEBI" id="CHEBI:57540"/>
    </cofactor>
    <text evidence="10">Binds 1 NAD(+) per subunit.</text>
</comment>
<protein>
    <recommendedName>
        <fullName evidence="3 10">Urocanate hydratase</fullName>
        <shortName evidence="10">Urocanase</shortName>
        <ecNumber evidence="3 10">4.2.1.49</ecNumber>
    </recommendedName>
    <alternativeName>
        <fullName evidence="7 10">Imidazolonepropionate hydrolase</fullName>
    </alternativeName>
</protein>
<evidence type="ECO:0000256" key="2">
    <source>
        <dbReference type="ARBA" id="ARBA00007578"/>
    </source>
</evidence>
<dbReference type="InterPro" id="IPR035085">
    <property type="entry name" value="Urocanase_Rossmann-like"/>
</dbReference>
<dbReference type="Pfam" id="PF17392">
    <property type="entry name" value="Urocanase_C"/>
    <property type="match status" value="1"/>
</dbReference>
<feature type="binding site" evidence="10">
    <location>
        <begin position="285"/>
        <end position="286"/>
    </location>
    <ligand>
        <name>NAD(+)</name>
        <dbReference type="ChEBI" id="CHEBI:57540"/>
    </ligand>
</feature>
<accession>A0A099FAA5</accession>
<dbReference type="Gene3D" id="3.40.50.10730">
    <property type="entry name" value="Urocanase like domains"/>
    <property type="match status" value="1"/>
</dbReference>
<dbReference type="InterPro" id="IPR038364">
    <property type="entry name" value="Urocanase_central_sf"/>
</dbReference>
<dbReference type="GO" id="GO:0019557">
    <property type="term" value="P:L-histidine catabolic process to glutamate and formate"/>
    <property type="evidence" value="ECO:0007669"/>
    <property type="project" value="UniProtKB-UniPathway"/>
</dbReference>
<feature type="domain" description="Urocanase N-terminal" evidence="12">
    <location>
        <begin position="18"/>
        <end position="141"/>
    </location>
</feature>
<feature type="binding site" evidence="10">
    <location>
        <position position="504"/>
    </location>
    <ligand>
        <name>NAD(+)</name>
        <dbReference type="ChEBI" id="CHEBI:57540"/>
    </ligand>
</feature>
<keyword evidence="4 10" id="KW-0369">Histidine metabolism</keyword>
<evidence type="ECO:0000256" key="6">
    <source>
        <dbReference type="ARBA" id="ARBA00023239"/>
    </source>
</evidence>
<evidence type="ECO:0000256" key="3">
    <source>
        <dbReference type="ARBA" id="ARBA00011992"/>
    </source>
</evidence>
<organism evidence="14 15">
    <name type="scientific">Paracoccus sphaerophysae</name>
    <dbReference type="NCBI Taxonomy" id="690417"/>
    <lineage>
        <taxon>Bacteria</taxon>
        <taxon>Pseudomonadati</taxon>
        <taxon>Pseudomonadota</taxon>
        <taxon>Alphaproteobacteria</taxon>
        <taxon>Rhodobacterales</taxon>
        <taxon>Paracoccaceae</taxon>
        <taxon>Paracoccus</taxon>
    </lineage>
</organism>
<dbReference type="Pfam" id="PF01175">
    <property type="entry name" value="Urocanase"/>
    <property type="match status" value="1"/>
</dbReference>
<dbReference type="InterPro" id="IPR055351">
    <property type="entry name" value="Urocanase"/>
</dbReference>
<dbReference type="EMBL" id="JRKS01000020">
    <property type="protein sequence ID" value="KGJ07474.1"/>
    <property type="molecule type" value="Genomic_DNA"/>
</dbReference>
<dbReference type="UniPathway" id="UPA00379">
    <property type="reaction ID" value="UER00550"/>
</dbReference>
<keyword evidence="6 10" id="KW-0456">Lyase</keyword>
<dbReference type="PROSITE" id="PS01233">
    <property type="entry name" value="UROCANASE"/>
    <property type="match status" value="1"/>
</dbReference>
<dbReference type="InterPro" id="IPR036190">
    <property type="entry name" value="Urocanase_sf"/>
</dbReference>
<dbReference type="PANTHER" id="PTHR12216">
    <property type="entry name" value="UROCANATE HYDRATASE"/>
    <property type="match status" value="1"/>
</dbReference>
<sequence>MNIPTPNPRHNARDIYPATGTEITAKSWLTEAPLRMLMNNLHPDVAENPHELVVYGGIGRAARTWDDFDKIAAALRELDEDQTLLVQSGKPVGVFQTHKDAPRVLIANSNLVPHWATWEHFNELDRKGLAMYGQMTAGSWIYIGTQGIVQGTYETFAEAGRQHYDGSLKGKWILTAGLGGMGGAQPLAAVMAGACCLAVECDETRADFRIRTRYCDEKTHSLDEALAMIDRWTSAGEAKSVALIGNAAEVFPELVRRMKAGEPMPNSRPDIVTDQTSAHDPIHGYLPLGWSVAEWRARQETEPKAVEHAARASMMRHVAAMVDFWNAGVPTVDYGNNIRQVALEEGLENAFAFPGFVPAYIRPLFCRGIGPFRWAALSGDPEDIYKTDAKMKELFPENTHLHNWLDMARDRIAFQGLPARIMWIGLGDRHRAGLAINEMVRNGELKAPVVIGRDHLDSGSVASPNRETEAMKDGSDAVSDWPLLNALLNTASGATWVSLHHGGGVGMGFSQHSGMVICCDGTEDADRRIARVLWNDPATGVMRHADAGYDIAIDCAREHQLNLPGILG</sequence>
<dbReference type="InterPro" id="IPR035400">
    <property type="entry name" value="Urocanase_N"/>
</dbReference>
<keyword evidence="10" id="KW-0963">Cytoplasm</keyword>
<dbReference type="RefSeq" id="WP_036718901.1">
    <property type="nucleotide sequence ID" value="NZ_JRKS01000020.1"/>
</dbReference>
<dbReference type="PANTHER" id="PTHR12216:SF4">
    <property type="entry name" value="UROCANATE HYDRATASE"/>
    <property type="match status" value="1"/>
</dbReference>
<feature type="domain" description="Urocanase C-terminal" evidence="13">
    <location>
        <begin position="363"/>
        <end position="557"/>
    </location>
</feature>
<name>A0A099FAA5_9RHOB</name>
<evidence type="ECO:0000313" key="15">
    <source>
        <dbReference type="Proteomes" id="UP000029917"/>
    </source>
</evidence>
<evidence type="ECO:0000256" key="9">
    <source>
        <dbReference type="ARBA" id="ARBA00056569"/>
    </source>
</evidence>
<dbReference type="Gene3D" id="3.40.1770.10">
    <property type="entry name" value="Urocanase superfamily"/>
    <property type="match status" value="1"/>
</dbReference>
<gene>
    <name evidence="10" type="primary">hutU</name>
    <name evidence="14" type="ORF">IC63_08230</name>
</gene>
<feature type="binding site" evidence="10">
    <location>
        <begin position="275"/>
        <end position="279"/>
    </location>
    <ligand>
        <name>NAD(+)</name>
        <dbReference type="ChEBI" id="CHEBI:57540"/>
    </ligand>
</feature>
<evidence type="ECO:0000256" key="10">
    <source>
        <dbReference type="HAMAP-Rule" id="MF_00577"/>
    </source>
</evidence>
<keyword evidence="15" id="KW-1185">Reference proteome</keyword>